<organism evidence="2 4">
    <name type="scientific">Parabacteroides distasonis</name>
    <dbReference type="NCBI Taxonomy" id="823"/>
    <lineage>
        <taxon>Bacteria</taxon>
        <taxon>Pseudomonadati</taxon>
        <taxon>Bacteroidota</taxon>
        <taxon>Bacteroidia</taxon>
        <taxon>Bacteroidales</taxon>
        <taxon>Tannerellaceae</taxon>
        <taxon>Parabacteroides</taxon>
    </lineage>
</organism>
<evidence type="ECO:0000313" key="3">
    <source>
        <dbReference type="EMBL" id="TGY57778.1"/>
    </source>
</evidence>
<dbReference type="AlphaFoldDB" id="A0A3L7ZTH6"/>
<proteinExistence type="predicted"/>
<protein>
    <submittedName>
        <fullName evidence="2">Uncharacterized protein</fullName>
    </submittedName>
</protein>
<feature type="signal peptide" evidence="1">
    <location>
        <begin position="1"/>
        <end position="18"/>
    </location>
</feature>
<evidence type="ECO:0000313" key="5">
    <source>
        <dbReference type="Proteomes" id="UP000310032"/>
    </source>
</evidence>
<evidence type="ECO:0000313" key="2">
    <source>
        <dbReference type="EMBL" id="RLT74581.1"/>
    </source>
</evidence>
<dbReference type="Proteomes" id="UP000278164">
    <property type="component" value="Unassembled WGS sequence"/>
</dbReference>
<sequence>MKLFFIVCSFFFAINMMAQEPMQEVVGLETKSVSQIPGVILKFFNEVQSSGHIEFVARVLDENNQSMEPQGAYTYSWSITGSPVSTTAYIWPRAAGQGSIADVSVYYTTSGRAEVACEVYKNGSYKGTLYGYVYF</sequence>
<gene>
    <name evidence="2" type="ORF">D7V78_04210</name>
    <name evidence="3" type="ORF">E5342_09475</name>
</gene>
<feature type="chain" id="PRO_5036339371" evidence="1">
    <location>
        <begin position="19"/>
        <end position="135"/>
    </location>
</feature>
<dbReference type="RefSeq" id="WP_121735135.1">
    <property type="nucleotide sequence ID" value="NZ_QXXG01000012.1"/>
</dbReference>
<comment type="caution">
    <text evidence="2">The sequence shown here is derived from an EMBL/GenBank/DDBJ whole genome shotgun (WGS) entry which is preliminary data.</text>
</comment>
<evidence type="ECO:0000256" key="1">
    <source>
        <dbReference type="SAM" id="SignalP"/>
    </source>
</evidence>
<reference evidence="2 4" key="1">
    <citation type="submission" date="2018-09" db="EMBL/GenBank/DDBJ databases">
        <title>Murine metabolic-syndrome-specific gut microbial biobank.</title>
        <authorList>
            <person name="Liu C."/>
        </authorList>
    </citation>
    <scope>NUCLEOTIDE SEQUENCE [LARGE SCALE GENOMIC DNA]</scope>
    <source>
        <strain evidence="2 4">8-P5</strain>
    </source>
</reference>
<evidence type="ECO:0000313" key="4">
    <source>
        <dbReference type="Proteomes" id="UP000278164"/>
    </source>
</evidence>
<accession>A0A3L7ZTH6</accession>
<dbReference type="EMBL" id="SRYM01000022">
    <property type="protein sequence ID" value="TGY57778.1"/>
    <property type="molecule type" value="Genomic_DNA"/>
</dbReference>
<keyword evidence="1" id="KW-0732">Signal</keyword>
<dbReference type="EMBL" id="RAYI01000006">
    <property type="protein sequence ID" value="RLT74581.1"/>
    <property type="molecule type" value="Genomic_DNA"/>
</dbReference>
<reference evidence="3 5" key="2">
    <citation type="submission" date="2019-04" db="EMBL/GenBank/DDBJ databases">
        <title>Microbes associate with the intestines of laboratory mice.</title>
        <authorList>
            <person name="Navarre W."/>
            <person name="Wong E."/>
            <person name="Huang K."/>
            <person name="Tropini C."/>
            <person name="Ng K."/>
            <person name="Yu B."/>
        </authorList>
    </citation>
    <scope>NUCLEOTIDE SEQUENCE [LARGE SCALE GENOMIC DNA]</scope>
    <source>
        <strain evidence="3 5">NM39_I3</strain>
    </source>
</reference>
<dbReference type="OrthoDB" id="7794186at2"/>
<dbReference type="Proteomes" id="UP000310032">
    <property type="component" value="Unassembled WGS sequence"/>
</dbReference>
<name>A0A3L7ZTH6_PARDI</name>